<dbReference type="InterPro" id="IPR015813">
    <property type="entry name" value="Pyrv/PenolPyrv_kinase-like_dom"/>
</dbReference>
<dbReference type="InterPro" id="IPR039556">
    <property type="entry name" value="ICL/PEPM"/>
</dbReference>
<keyword evidence="2" id="KW-1185">Reference proteome</keyword>
<gene>
    <name evidence="1" type="ORF">FAZ95_29960</name>
</gene>
<dbReference type="Pfam" id="PF13714">
    <property type="entry name" value="PEP_mutase"/>
    <property type="match status" value="1"/>
</dbReference>
<dbReference type="Gene3D" id="3.20.20.60">
    <property type="entry name" value="Phosphoenolpyruvate-binding domains"/>
    <property type="match status" value="1"/>
</dbReference>
<dbReference type="CDD" id="cd00377">
    <property type="entry name" value="ICL_PEPM"/>
    <property type="match status" value="1"/>
</dbReference>
<accession>A0A4V1EIC5</accession>
<dbReference type="InterPro" id="IPR040442">
    <property type="entry name" value="Pyrv_kinase-like_dom_sf"/>
</dbReference>
<reference evidence="1 2" key="1">
    <citation type="submission" date="2019-05" db="EMBL/GenBank/DDBJ databases">
        <title>Burkholderia sp. DHOD12, isolated from subtropical forest soil.</title>
        <authorList>
            <person name="Gao Z.-H."/>
            <person name="Qiu L.-H."/>
        </authorList>
    </citation>
    <scope>NUCLEOTIDE SEQUENCE [LARGE SCALE GENOMIC DNA]</scope>
    <source>
        <strain evidence="1 2">DHOD12</strain>
    </source>
</reference>
<dbReference type="AlphaFoldDB" id="A0A4V1EIC5"/>
<evidence type="ECO:0000313" key="1">
    <source>
        <dbReference type="EMBL" id="QCP53290.1"/>
    </source>
</evidence>
<protein>
    <submittedName>
        <fullName evidence="1">Isocitrate lyase/phosphoenolpyruvate mutase family protein</fullName>
    </submittedName>
</protein>
<dbReference type="SUPFAM" id="SSF51621">
    <property type="entry name" value="Phosphoenolpyruvate/pyruvate domain"/>
    <property type="match status" value="1"/>
</dbReference>
<dbReference type="RefSeq" id="WP_137336060.1">
    <property type="nucleotide sequence ID" value="NZ_CP040078.1"/>
</dbReference>
<organism evidence="1 2">
    <name type="scientific">Trinickia violacea</name>
    <dbReference type="NCBI Taxonomy" id="2571746"/>
    <lineage>
        <taxon>Bacteria</taxon>
        <taxon>Pseudomonadati</taxon>
        <taxon>Pseudomonadota</taxon>
        <taxon>Betaproteobacteria</taxon>
        <taxon>Burkholderiales</taxon>
        <taxon>Burkholderiaceae</taxon>
        <taxon>Trinickia</taxon>
    </lineage>
</organism>
<dbReference type="GO" id="GO:0016829">
    <property type="term" value="F:lyase activity"/>
    <property type="evidence" value="ECO:0007669"/>
    <property type="project" value="UniProtKB-KW"/>
</dbReference>
<proteinExistence type="predicted"/>
<dbReference type="Proteomes" id="UP000298656">
    <property type="component" value="Chromosome 2"/>
</dbReference>
<dbReference type="KEGG" id="tvl:FAZ95_29960"/>
<dbReference type="Gene3D" id="6.10.250.2750">
    <property type="match status" value="1"/>
</dbReference>
<dbReference type="OrthoDB" id="9785398at2"/>
<keyword evidence="1" id="KW-0456">Lyase</keyword>
<keyword evidence="1" id="KW-0670">Pyruvate</keyword>
<evidence type="ECO:0000313" key="2">
    <source>
        <dbReference type="Proteomes" id="UP000298656"/>
    </source>
</evidence>
<sequence length="289" mass="30920">MNTQSTQHHQIDKARAFRAYHEAPGAFIIPNPWDIGTARLLAQAGFKALATSSAGYAFSRGLPDSAVGREQMLVHLAEIAGATDLPVNADLENGFGDAPEDCAETIGLAAQAGVVGGSIEDATTRVDDPIYAHDAAVERVRAAVEAARALPFPFTLTARCENYLWGRPDLDDTIRRLQAYQEAGADVLYAPGLKTREDIATLVRSVDRPVNVVMGLQGVRLSLDELAELGVKRVSVGGSLARAAFGAFLRAVREMSEHGTFSYADEAIPSKEINELFARAASEAAQRKA</sequence>
<dbReference type="PANTHER" id="PTHR42905">
    <property type="entry name" value="PHOSPHOENOLPYRUVATE CARBOXYLASE"/>
    <property type="match status" value="1"/>
</dbReference>
<dbReference type="EMBL" id="CP040078">
    <property type="protein sequence ID" value="QCP53290.1"/>
    <property type="molecule type" value="Genomic_DNA"/>
</dbReference>
<dbReference type="PANTHER" id="PTHR42905:SF16">
    <property type="entry name" value="CARBOXYPHOSPHONOENOLPYRUVATE PHOSPHONOMUTASE-LIKE PROTEIN (AFU_ORTHOLOGUE AFUA_5G07230)"/>
    <property type="match status" value="1"/>
</dbReference>
<name>A0A4V1EIC5_9BURK</name>